<gene>
    <name evidence="1" type="ORF">ACIGW0_04650</name>
</gene>
<dbReference type="EMBL" id="JBITYT010000002">
    <property type="protein sequence ID" value="MFI9118690.1"/>
    <property type="molecule type" value="Genomic_DNA"/>
</dbReference>
<proteinExistence type="predicted"/>
<reference evidence="1 2" key="1">
    <citation type="submission" date="2024-10" db="EMBL/GenBank/DDBJ databases">
        <title>The Natural Products Discovery Center: Release of the First 8490 Sequenced Strains for Exploring Actinobacteria Biosynthetic Diversity.</title>
        <authorList>
            <person name="Kalkreuter E."/>
            <person name="Kautsar S.A."/>
            <person name="Yang D."/>
            <person name="Bader C.D."/>
            <person name="Teijaro C.N."/>
            <person name="Fluegel L."/>
            <person name="Davis C.M."/>
            <person name="Simpson J.R."/>
            <person name="Lauterbach L."/>
            <person name="Steele A.D."/>
            <person name="Gui C."/>
            <person name="Meng S."/>
            <person name="Li G."/>
            <person name="Viehrig K."/>
            <person name="Ye F."/>
            <person name="Su P."/>
            <person name="Kiefer A.F."/>
            <person name="Nichols A."/>
            <person name="Cepeda A.J."/>
            <person name="Yan W."/>
            <person name="Fan B."/>
            <person name="Jiang Y."/>
            <person name="Adhikari A."/>
            <person name="Zheng C.-J."/>
            <person name="Schuster L."/>
            <person name="Cowan T.M."/>
            <person name="Smanski M.J."/>
            <person name="Chevrette M.G."/>
            <person name="De Carvalho L.P.S."/>
            <person name="Shen B."/>
        </authorList>
    </citation>
    <scope>NUCLEOTIDE SEQUENCE [LARGE SCALE GENOMIC DNA]</scope>
    <source>
        <strain evidence="1 2">NPDC053346</strain>
    </source>
</reference>
<dbReference type="Proteomes" id="UP001614391">
    <property type="component" value="Unassembled WGS sequence"/>
</dbReference>
<protein>
    <submittedName>
        <fullName evidence="1">Uncharacterized protein</fullName>
    </submittedName>
</protein>
<evidence type="ECO:0000313" key="1">
    <source>
        <dbReference type="EMBL" id="MFI9118690.1"/>
    </source>
</evidence>
<organism evidence="1 2">
    <name type="scientific">Streptomyces bikiniensis</name>
    <dbReference type="NCBI Taxonomy" id="1896"/>
    <lineage>
        <taxon>Bacteria</taxon>
        <taxon>Bacillati</taxon>
        <taxon>Actinomycetota</taxon>
        <taxon>Actinomycetes</taxon>
        <taxon>Kitasatosporales</taxon>
        <taxon>Streptomycetaceae</taxon>
        <taxon>Streptomyces</taxon>
    </lineage>
</organism>
<evidence type="ECO:0000313" key="2">
    <source>
        <dbReference type="Proteomes" id="UP001614391"/>
    </source>
</evidence>
<accession>A0ABW8CMA7</accession>
<comment type="caution">
    <text evidence="1">The sequence shown here is derived from an EMBL/GenBank/DDBJ whole genome shotgun (WGS) entry which is preliminary data.</text>
</comment>
<name>A0ABW8CMA7_STRBI</name>
<keyword evidence="2" id="KW-1185">Reference proteome</keyword>
<dbReference type="RefSeq" id="WP_399610922.1">
    <property type="nucleotide sequence ID" value="NZ_JBITYT010000002.1"/>
</dbReference>
<sequence length="68" mass="7303">MPTHKTTQEPPIDLPVGFNAWLLDCAPVPGCGTCQTEWQSLKAAKRAGDIGQAAKHATQIRDHSGGHR</sequence>